<evidence type="ECO:0000313" key="8">
    <source>
        <dbReference type="EMBL" id="PGH28755.1"/>
    </source>
</evidence>
<keyword evidence="3" id="KW-0238">DNA-binding</keyword>
<dbReference type="CDD" id="cd12148">
    <property type="entry name" value="fungal_TF_MHR"/>
    <property type="match status" value="1"/>
</dbReference>
<name>A0A2B7Z585_9EURO</name>
<dbReference type="Proteomes" id="UP000226031">
    <property type="component" value="Unassembled WGS sequence"/>
</dbReference>
<dbReference type="PANTHER" id="PTHR31668:SF4">
    <property type="entry name" value="TRANSCRIPTIONAL ACTIVATOR PROTEIN DAL81"/>
    <property type="match status" value="1"/>
</dbReference>
<feature type="compositionally biased region" description="Basic and acidic residues" evidence="6">
    <location>
        <begin position="1005"/>
        <end position="1016"/>
    </location>
</feature>
<evidence type="ECO:0000259" key="7">
    <source>
        <dbReference type="Pfam" id="PF04082"/>
    </source>
</evidence>
<feature type="compositionally biased region" description="Low complexity" evidence="6">
    <location>
        <begin position="956"/>
        <end position="981"/>
    </location>
</feature>
<dbReference type="GO" id="GO:0005634">
    <property type="term" value="C:nucleus"/>
    <property type="evidence" value="ECO:0007669"/>
    <property type="project" value="TreeGrafter"/>
</dbReference>
<feature type="region of interest" description="Disordered" evidence="6">
    <location>
        <begin position="864"/>
        <end position="1016"/>
    </location>
</feature>
<feature type="domain" description="Xylanolytic transcriptional activator regulatory" evidence="7">
    <location>
        <begin position="337"/>
        <end position="576"/>
    </location>
</feature>
<dbReference type="STRING" id="73230.A0A2B7Z585"/>
<dbReference type="InterPro" id="IPR036864">
    <property type="entry name" value="Zn2-C6_fun-type_DNA-bd_sf"/>
</dbReference>
<protein>
    <recommendedName>
        <fullName evidence="7">Xylanolytic transcriptional activator regulatory domain-containing protein</fullName>
    </recommendedName>
</protein>
<evidence type="ECO:0000256" key="1">
    <source>
        <dbReference type="ARBA" id="ARBA00022723"/>
    </source>
</evidence>
<evidence type="ECO:0000256" key="5">
    <source>
        <dbReference type="ARBA" id="ARBA00023242"/>
    </source>
</evidence>
<dbReference type="InterPro" id="IPR001138">
    <property type="entry name" value="Zn2Cys6_DnaBD"/>
</dbReference>
<dbReference type="GO" id="GO:0003677">
    <property type="term" value="F:DNA binding"/>
    <property type="evidence" value="ECO:0007669"/>
    <property type="project" value="UniProtKB-KW"/>
</dbReference>
<keyword evidence="9" id="KW-1185">Reference proteome</keyword>
<feature type="region of interest" description="Disordered" evidence="6">
    <location>
        <begin position="196"/>
        <end position="260"/>
    </location>
</feature>
<feature type="compositionally biased region" description="Low complexity" evidence="6">
    <location>
        <begin position="20"/>
        <end position="46"/>
    </location>
</feature>
<sequence length="1016" mass="111126">MATAATVKPSPTFRPQPPGTTTTTTATPTSSNNNNNNNNKTTTHVNNNAPAACAGAGASASAGALGGIPRSAHPANYILDPRQHPQQQQQQSVMSNSASNGYSIAAGAASPITATTTAMTASTTVGSPATLSSRPICDACYRRKSRCAMNESVNKCYSCDFHRQDCTFNYSMQAQQVQVQAQAQVQSQLGKRKFQDEFGMGPGADVGEDGGVKRPATEEHSLSPITGASVPESLFRQHPHPLSTETTTGATRGSPLDDSVATSQHIGMTTELEPLLLDYLTLDHNNESTLATSRVRKFADDGTFMRVIDGSHARQELHTISVEAIENAVSPFGLILIDKFFQHAHPAFPVLMEDAFRHSYQTRRNLSPVLLAAVYFIALKWLDQGTAGANVPPGSGSGVQALRKPDATRLEAMATRLLTESLARPHIPTIQAGLLLSQKSTLNTPTLIAQLVTAGYDLGLHQDCSSWKIAAWERGLRKRLAWALYVQDKWCALVHGRPSHIFATNWTVKELTAEDFTNAYTIKSSNMNNDNSNNMNCPGISSSARPGALLFRHFVSLTAILSEILDTFYTLQATSEFAAAGPQRTGIILERAKPIQIRLKEWFTRLPDELRMDHHHQYPVNHSSSSINNANANVTSVDTNTNTNTNTKKNNPDHPNFNGGLHLAYFATEITLHRTIIRSLGPDSADPYLSHICRSAAKTRLISAMDFVNRLRPAHLRSFWPSASRTNFALISSFGILLRATALTREEDEFYRMRLGEYRWTLSVSCKDAEFLAGAIEGLDVGMSLLKNVPPKRGLEEVVADGCGNGNGNCNGNGNRNRNRNRKGRSRVITIPSADDEIINIVEDEEGLDVDPELEEEMEELEGIEQIEEMDDGEDVYSFSSGEYSEEYPHSGWREPNRGGALRGQNHNPSQKRGHDHGRGHDQGTEPRPSYRTGFSDNANATVDSPKLQGAREFASRNLNRSRNTNRNLSQWNRNGNVNVDVGDRRSSSLPSVVSGLASPATSMEGERERAAEGRR</sequence>
<dbReference type="GO" id="GO:0008270">
    <property type="term" value="F:zinc ion binding"/>
    <property type="evidence" value="ECO:0007669"/>
    <property type="project" value="InterPro"/>
</dbReference>
<feature type="compositionally biased region" description="Basic and acidic residues" evidence="6">
    <location>
        <begin position="887"/>
        <end position="897"/>
    </location>
</feature>
<dbReference type="CDD" id="cd00067">
    <property type="entry name" value="GAL4"/>
    <property type="match status" value="1"/>
</dbReference>
<feature type="compositionally biased region" description="Polar residues" evidence="6">
    <location>
        <begin position="933"/>
        <end position="943"/>
    </location>
</feature>
<dbReference type="GO" id="GO:0000981">
    <property type="term" value="F:DNA-binding transcription factor activity, RNA polymerase II-specific"/>
    <property type="evidence" value="ECO:0007669"/>
    <property type="project" value="InterPro"/>
</dbReference>
<proteinExistence type="predicted"/>
<dbReference type="SUPFAM" id="SSF57701">
    <property type="entry name" value="Zn2/Cys6 DNA-binding domain"/>
    <property type="match status" value="1"/>
</dbReference>
<dbReference type="EMBL" id="PDND01000326">
    <property type="protein sequence ID" value="PGH28755.1"/>
    <property type="molecule type" value="Genomic_DNA"/>
</dbReference>
<comment type="caution">
    <text evidence="8">The sequence shown here is derived from an EMBL/GenBank/DDBJ whole genome shotgun (WGS) entry which is preliminary data.</text>
</comment>
<evidence type="ECO:0000256" key="3">
    <source>
        <dbReference type="ARBA" id="ARBA00023125"/>
    </source>
</evidence>
<reference evidence="8 9" key="1">
    <citation type="submission" date="2017-10" db="EMBL/GenBank/DDBJ databases">
        <title>Comparative genomics in systemic dimorphic fungi from Ajellomycetaceae.</title>
        <authorList>
            <person name="Munoz J.F."/>
            <person name="Mcewen J.G."/>
            <person name="Clay O.K."/>
            <person name="Cuomo C.A."/>
        </authorList>
    </citation>
    <scope>NUCLEOTIDE SEQUENCE [LARGE SCALE GENOMIC DNA]</scope>
    <source>
        <strain evidence="8 9">UAMH4076</strain>
    </source>
</reference>
<keyword evidence="2" id="KW-0805">Transcription regulation</keyword>
<keyword evidence="4" id="KW-0804">Transcription</keyword>
<dbReference type="InterPro" id="IPR050797">
    <property type="entry name" value="Carb_Metab_Trans_Reg"/>
</dbReference>
<evidence type="ECO:0000313" key="9">
    <source>
        <dbReference type="Proteomes" id="UP000226031"/>
    </source>
</evidence>
<dbReference type="Pfam" id="PF04082">
    <property type="entry name" value="Fungal_trans"/>
    <property type="match status" value="1"/>
</dbReference>
<evidence type="ECO:0000256" key="4">
    <source>
        <dbReference type="ARBA" id="ARBA00023163"/>
    </source>
</evidence>
<feature type="compositionally biased region" description="Acidic residues" evidence="6">
    <location>
        <begin position="864"/>
        <end position="875"/>
    </location>
</feature>
<feature type="compositionally biased region" description="Basic and acidic residues" evidence="6">
    <location>
        <begin position="210"/>
        <end position="221"/>
    </location>
</feature>
<evidence type="ECO:0000256" key="2">
    <source>
        <dbReference type="ARBA" id="ARBA00023015"/>
    </source>
</evidence>
<feature type="region of interest" description="Disordered" evidence="6">
    <location>
        <begin position="1"/>
        <end position="46"/>
    </location>
</feature>
<gene>
    <name evidence="8" type="ORF">GX50_08512</name>
</gene>
<dbReference type="InterPro" id="IPR007219">
    <property type="entry name" value="XnlR_reg_dom"/>
</dbReference>
<dbReference type="VEuPathDB" id="FungiDB:EMCG_08171"/>
<accession>A0A2B7Z585</accession>
<dbReference type="PANTHER" id="PTHR31668">
    <property type="entry name" value="GLUCOSE TRANSPORT TRANSCRIPTION REGULATOR RGT1-RELATED-RELATED"/>
    <property type="match status" value="1"/>
</dbReference>
<dbReference type="GO" id="GO:0001080">
    <property type="term" value="P:nitrogen catabolite activation of transcription from RNA polymerase II promoter"/>
    <property type="evidence" value="ECO:0007669"/>
    <property type="project" value="TreeGrafter"/>
</dbReference>
<dbReference type="AlphaFoldDB" id="A0A2B7Z585"/>
<organism evidence="8 9">
    <name type="scientific">[Emmonsia] crescens</name>
    <dbReference type="NCBI Taxonomy" id="73230"/>
    <lineage>
        <taxon>Eukaryota</taxon>
        <taxon>Fungi</taxon>
        <taxon>Dikarya</taxon>
        <taxon>Ascomycota</taxon>
        <taxon>Pezizomycotina</taxon>
        <taxon>Eurotiomycetes</taxon>
        <taxon>Eurotiomycetidae</taxon>
        <taxon>Onygenales</taxon>
        <taxon>Ajellomycetaceae</taxon>
        <taxon>Emergomyces</taxon>
    </lineage>
</organism>
<evidence type="ECO:0000256" key="6">
    <source>
        <dbReference type="SAM" id="MobiDB-lite"/>
    </source>
</evidence>
<keyword evidence="1" id="KW-0479">Metal-binding</keyword>
<dbReference type="GO" id="GO:0006351">
    <property type="term" value="P:DNA-templated transcription"/>
    <property type="evidence" value="ECO:0007669"/>
    <property type="project" value="InterPro"/>
</dbReference>
<keyword evidence="5" id="KW-0539">Nucleus</keyword>